<dbReference type="KEGG" id="pas:Pars_0663"/>
<dbReference type="AlphaFoldDB" id="A4WIN7"/>
<name>A4WIN7_PYRAR</name>
<organism evidence="3 4">
    <name type="scientific">Pyrobaculum arsenaticum (strain DSM 13514 / JCM 11321 / PZ6)</name>
    <dbReference type="NCBI Taxonomy" id="340102"/>
    <lineage>
        <taxon>Archaea</taxon>
        <taxon>Thermoproteota</taxon>
        <taxon>Thermoprotei</taxon>
        <taxon>Thermoproteales</taxon>
        <taxon>Thermoproteaceae</taxon>
        <taxon>Pyrobaculum</taxon>
    </lineage>
</organism>
<protein>
    <submittedName>
        <fullName evidence="3">Uncharacterized protein</fullName>
    </submittedName>
</protein>
<dbReference type="Proteomes" id="UP000001567">
    <property type="component" value="Chromosome"/>
</dbReference>
<feature type="transmembrane region" description="Helical" evidence="2">
    <location>
        <begin position="201"/>
        <end position="223"/>
    </location>
</feature>
<evidence type="ECO:0000256" key="1">
    <source>
        <dbReference type="SAM" id="MobiDB-lite"/>
    </source>
</evidence>
<accession>A4WIN7</accession>
<keyword evidence="2" id="KW-0472">Membrane</keyword>
<evidence type="ECO:0000313" key="4">
    <source>
        <dbReference type="Proteomes" id="UP000001567"/>
    </source>
</evidence>
<proteinExistence type="predicted"/>
<keyword evidence="2" id="KW-0812">Transmembrane</keyword>
<dbReference type="HOGENOM" id="CLU_992543_0_0_2"/>
<sequence length="280" mass="31809">MLNRSDNTACTTRRHRPSHTSRPCIYKAPPQAFEHILKYMDSYLSDRSNCESVKDCIAQELGDLGRRYLACRCMSMETYLELTDFAERYRNYKFGIEDWQIVSRTAIIASSMLRDGCSIEMTANCLADFLGDIGVDRYKIEYGYIHGLRGEVLRVLYLVFPYLKDIRERMVADRQRTVGAAAPSSRGKLSRSSGYGHSRNVLEMIIIILAFILIISLIIWAYMKNQQVVSTISKTSIPSQPPKGAQPITTQARATSQGVLMPRIRAYGELPEHTETRISS</sequence>
<feature type="region of interest" description="Disordered" evidence="1">
    <location>
        <begin position="234"/>
        <end position="254"/>
    </location>
</feature>
<dbReference type="EMBL" id="CP000660">
    <property type="protein sequence ID" value="ABP50254.1"/>
    <property type="molecule type" value="Genomic_DNA"/>
</dbReference>
<feature type="region of interest" description="Disordered" evidence="1">
    <location>
        <begin position="1"/>
        <end position="21"/>
    </location>
</feature>
<evidence type="ECO:0000256" key="2">
    <source>
        <dbReference type="SAM" id="Phobius"/>
    </source>
</evidence>
<evidence type="ECO:0000313" key="3">
    <source>
        <dbReference type="EMBL" id="ABP50254.1"/>
    </source>
</evidence>
<keyword evidence="2" id="KW-1133">Transmembrane helix</keyword>
<gene>
    <name evidence="3" type="ordered locus">Pars_0663</name>
</gene>
<reference evidence="3 4" key="1">
    <citation type="submission" date="2007-04" db="EMBL/GenBank/DDBJ databases">
        <title>Complete sequence of Pyrobaculum arsenaticum DSM 13514.</title>
        <authorList>
            <consortium name="US DOE Joint Genome Institute"/>
            <person name="Copeland A."/>
            <person name="Lucas S."/>
            <person name="Lapidus A."/>
            <person name="Barry K."/>
            <person name="Glavina del Rio T."/>
            <person name="Dalin E."/>
            <person name="Tice H."/>
            <person name="Pitluck S."/>
            <person name="Chain P."/>
            <person name="Malfatti S."/>
            <person name="Shin M."/>
            <person name="Vergez L."/>
            <person name="Schmutz J."/>
            <person name="Larimer F."/>
            <person name="Land M."/>
            <person name="Hauser L."/>
            <person name="Kyrpides N."/>
            <person name="Mikhailova N."/>
            <person name="Cozen A.E."/>
            <person name="Fitz-Gibbon S.T."/>
            <person name="House C.H."/>
            <person name="Saltikov C."/>
            <person name="Lowe T.M."/>
            <person name="Richardson P."/>
        </authorList>
    </citation>
    <scope>NUCLEOTIDE SEQUENCE [LARGE SCALE GENOMIC DNA]</scope>
    <source>
        <strain evidence="4">ATCC 700994 / DSM 13514 / JCM 11321 / PZ6</strain>
    </source>
</reference>